<organism evidence="2">
    <name type="scientific">Albugo laibachii Nc14</name>
    <dbReference type="NCBI Taxonomy" id="890382"/>
    <lineage>
        <taxon>Eukaryota</taxon>
        <taxon>Sar</taxon>
        <taxon>Stramenopiles</taxon>
        <taxon>Oomycota</taxon>
        <taxon>Peronosporomycetes</taxon>
        <taxon>Albuginales</taxon>
        <taxon>Albuginaceae</taxon>
        <taxon>Albugo</taxon>
    </lineage>
</organism>
<reference evidence="2" key="1">
    <citation type="journal article" date="2011" name="PLoS Biol.">
        <title>Gene gain and loss during evolution of obligate parasitism in the white rust pathogen of Arabidopsis thaliana.</title>
        <authorList>
            <person name="Kemen E."/>
            <person name="Gardiner A."/>
            <person name="Schultz-Larsen T."/>
            <person name="Kemen A.C."/>
            <person name="Balmuth A.L."/>
            <person name="Robert-Seilaniantz A."/>
            <person name="Bailey K."/>
            <person name="Holub E."/>
            <person name="Studholme D.J."/>
            <person name="Maclean D."/>
            <person name="Jones J.D."/>
        </authorList>
    </citation>
    <scope>NUCLEOTIDE SEQUENCE</scope>
</reference>
<proteinExistence type="predicted"/>
<protein>
    <submittedName>
        <fullName evidence="2">AlNc14C232G9306 protein</fullName>
    </submittedName>
</protein>
<dbReference type="HOGENOM" id="CLU_2296939_0_0_1"/>
<name>F0WSG4_9STRA</name>
<dbReference type="EMBL" id="FR824277">
    <property type="protein sequence ID" value="CCA24286.1"/>
    <property type="molecule type" value="Genomic_DNA"/>
</dbReference>
<evidence type="ECO:0000313" key="2">
    <source>
        <dbReference type="EMBL" id="CCA24286.1"/>
    </source>
</evidence>
<dbReference type="AlphaFoldDB" id="F0WSG4"/>
<sequence length="101" mass="11939">MVQDGILEWLVLRPRLDWTNPNRSLLGRNENNMGWFERLAWTVDRNMIFSAAVFIEEKGSVDSPSFEVCRRVSRKAIRSFQRSQESMWHKSLMDDEEGPHN</sequence>
<reference evidence="2" key="2">
    <citation type="submission" date="2011-02" db="EMBL/GenBank/DDBJ databases">
        <authorList>
            <person name="MacLean D."/>
        </authorList>
    </citation>
    <scope>NUCLEOTIDE SEQUENCE</scope>
</reference>
<evidence type="ECO:0000256" key="1">
    <source>
        <dbReference type="SAM" id="MobiDB-lite"/>
    </source>
</evidence>
<accession>F0WSG4</accession>
<feature type="region of interest" description="Disordered" evidence="1">
    <location>
        <begin position="82"/>
        <end position="101"/>
    </location>
</feature>
<feature type="compositionally biased region" description="Basic and acidic residues" evidence="1">
    <location>
        <begin position="87"/>
        <end position="101"/>
    </location>
</feature>
<gene>
    <name evidence="2" type="primary">AlNc14C232G9306</name>
    <name evidence="2" type="ORF">ALNC14_104300</name>
</gene>